<dbReference type="GO" id="GO:0005769">
    <property type="term" value="C:early endosome"/>
    <property type="evidence" value="ECO:0007669"/>
    <property type="project" value="TreeGrafter"/>
</dbReference>
<proteinExistence type="predicted"/>
<dbReference type="Pfam" id="PF08205">
    <property type="entry name" value="C2-set_2"/>
    <property type="match status" value="1"/>
</dbReference>
<dbReference type="InterPro" id="IPR013098">
    <property type="entry name" value="Ig_I-set"/>
</dbReference>
<dbReference type="PANTHER" id="PTHR47243:SF1">
    <property type="entry name" value="SIALOADHESIN"/>
    <property type="match status" value="1"/>
</dbReference>
<accession>A0A093BC58</accession>
<organism evidence="6 7">
    <name type="scientific">Chaetura pelagica</name>
    <name type="common">Chimney swift</name>
    <name type="synonym">Hirundo pelagica</name>
    <dbReference type="NCBI Taxonomy" id="8897"/>
    <lineage>
        <taxon>Eukaryota</taxon>
        <taxon>Metazoa</taxon>
        <taxon>Chordata</taxon>
        <taxon>Craniata</taxon>
        <taxon>Vertebrata</taxon>
        <taxon>Euteleostomi</taxon>
        <taxon>Archelosauria</taxon>
        <taxon>Archosauria</taxon>
        <taxon>Dinosauria</taxon>
        <taxon>Saurischia</taxon>
        <taxon>Theropoda</taxon>
        <taxon>Coelurosauria</taxon>
        <taxon>Aves</taxon>
        <taxon>Neognathae</taxon>
        <taxon>Neoaves</taxon>
        <taxon>Strisores</taxon>
        <taxon>Apodiformes</taxon>
        <taxon>Apodidae</taxon>
        <taxon>Apodinae</taxon>
        <taxon>Chaetura</taxon>
    </lineage>
</organism>
<evidence type="ECO:0000256" key="2">
    <source>
        <dbReference type="ARBA" id="ARBA00023136"/>
    </source>
</evidence>
<feature type="domain" description="Ig-like" evidence="5">
    <location>
        <begin position="183"/>
        <end position="264"/>
    </location>
</feature>
<comment type="subcellular location">
    <subcellularLocation>
        <location evidence="1">Membrane</location>
        <topology evidence="1">Single-pass membrane protein</topology>
    </subcellularLocation>
</comment>
<gene>
    <name evidence="6" type="ORF">M959_03975</name>
</gene>
<feature type="region of interest" description="Disordered" evidence="4">
    <location>
        <begin position="526"/>
        <end position="545"/>
    </location>
</feature>
<dbReference type="SMART" id="SM00409">
    <property type="entry name" value="IG"/>
    <property type="match status" value="6"/>
</dbReference>
<dbReference type="SUPFAM" id="SSF48726">
    <property type="entry name" value="Immunoglobulin"/>
    <property type="match status" value="6"/>
</dbReference>
<sequence length="545" mass="59051">PRVTASKEQTEGQTATLECYTPYFCPDNFILHWVGYDPQVSTVSSEVQLDTSGVGHQLNLTTSFTWKDHSRKLLCELSYNSRKATREVVLWVRHAPKDPRVLVSPSGQGIHLGDTVSLSCQVSSSYPPVSGYQWYKDGVSVGNQQLLTLRDVGHKDQGQYSCQAQNALGTSMAPNVTLYIFSAEISVSPAAEVQEGTATTLSCNVPGWQGQDLNYTWYKNNAWLGEGPSHTLLFAHITPSDTGQYSCKVTNERGSDTSQAISLSVAFPPRPPVMSSFLETQSGRLGIIQCTAESDPEANLTLWRGGDIVACRWGCPVAPSPRVHVTWSYNSLKVEIQEVVLEDEGTYVCWAGNAEGNSSTTLDFRAETAQVLLSPSAEVREGEEGTLTCQVAGELQDGTTYTWYRNSLRLQESSENILLLPHVSSTAAASYQCRARHPTGTSISPAVVLSVSYPPRNLEMKAFVESSEGAAVILLCSVESNPPSQVTLLKGGQLVASSPPEGGDNPGQRILMSPTPNALRLEIQEASEDDEGEYECQAQSPLGSA</sequence>
<dbReference type="InterPro" id="IPR036179">
    <property type="entry name" value="Ig-like_dom_sf"/>
</dbReference>
<dbReference type="Proteomes" id="UP000031515">
    <property type="component" value="Unassembled WGS sequence"/>
</dbReference>
<dbReference type="GO" id="GO:0046790">
    <property type="term" value="F:virion binding"/>
    <property type="evidence" value="ECO:0007669"/>
    <property type="project" value="TreeGrafter"/>
</dbReference>
<evidence type="ECO:0000256" key="1">
    <source>
        <dbReference type="ARBA" id="ARBA00004167"/>
    </source>
</evidence>
<dbReference type="InterPro" id="IPR013162">
    <property type="entry name" value="CD80_C2-set"/>
</dbReference>
<dbReference type="CDD" id="cd00096">
    <property type="entry name" value="Ig"/>
    <property type="match status" value="2"/>
</dbReference>
<feature type="domain" description="Ig-like" evidence="5">
    <location>
        <begin position="455"/>
        <end position="545"/>
    </location>
</feature>
<feature type="domain" description="Ig-like" evidence="5">
    <location>
        <begin position="367"/>
        <end position="450"/>
    </location>
</feature>
<keyword evidence="3" id="KW-1015">Disulfide bond</keyword>
<evidence type="ECO:0000313" key="7">
    <source>
        <dbReference type="Proteomes" id="UP000031515"/>
    </source>
</evidence>
<dbReference type="PANTHER" id="PTHR47243">
    <property type="entry name" value="SIALOADHESIN"/>
    <property type="match status" value="1"/>
</dbReference>
<dbReference type="GO" id="GO:0075512">
    <property type="term" value="P:clathrin-dependent endocytosis of virus by host cell"/>
    <property type="evidence" value="ECO:0007669"/>
    <property type="project" value="TreeGrafter"/>
</dbReference>
<dbReference type="InterPro" id="IPR007110">
    <property type="entry name" value="Ig-like_dom"/>
</dbReference>
<name>A0A093BC58_CHAPE</name>
<dbReference type="GO" id="GO:0005886">
    <property type="term" value="C:plasma membrane"/>
    <property type="evidence" value="ECO:0007669"/>
    <property type="project" value="TreeGrafter"/>
</dbReference>
<feature type="non-terminal residue" evidence="6">
    <location>
        <position position="545"/>
    </location>
</feature>
<reference evidence="7" key="2">
    <citation type="journal article" date="2014" name="Science">
        <title>Comparative genomics reveals insights into avian genome evolution and adaptation.</title>
        <authorList>
            <consortium name="Avian Genome Consortium"/>
            <person name="Zhang G."/>
            <person name="Li C."/>
            <person name="Li Q."/>
            <person name="Li B."/>
            <person name="Larkin D.M."/>
            <person name="Lee C."/>
            <person name="Storz J.F."/>
            <person name="Antunes A."/>
            <person name="Greenwold M.J."/>
            <person name="Meredith R.W."/>
            <person name="Odeen A."/>
            <person name="Cui J."/>
            <person name="Zhou Q."/>
            <person name="Xu L."/>
            <person name="Pan H."/>
            <person name="Wang Z."/>
            <person name="Jin L."/>
            <person name="Zhang P."/>
            <person name="Hu H."/>
            <person name="Yang W."/>
            <person name="Hu J."/>
            <person name="Xiao J."/>
            <person name="Yang Z."/>
            <person name="Liu Y."/>
            <person name="Xie Q."/>
            <person name="Yu H."/>
            <person name="Lian J."/>
            <person name="Wen P."/>
            <person name="Zhang F."/>
            <person name="Li H."/>
            <person name="Zeng Y."/>
            <person name="Xiong Z."/>
            <person name="Liu S."/>
            <person name="Zhou L."/>
            <person name="Huang Z."/>
            <person name="An N."/>
            <person name="Wang J."/>
            <person name="Zheng Q."/>
            <person name="Xiong Y."/>
            <person name="Wang G."/>
            <person name="Wang B."/>
            <person name="Wang J."/>
            <person name="Fan Y."/>
            <person name="da Fonseca R.R."/>
            <person name="Alfaro-Nunez A."/>
            <person name="Schubert M."/>
            <person name="Orlando L."/>
            <person name="Mourier T."/>
            <person name="Howard J.T."/>
            <person name="Ganapathy G."/>
            <person name="Pfenning A."/>
            <person name="Whitney O."/>
            <person name="Rivas M.V."/>
            <person name="Hara E."/>
            <person name="Smith J."/>
            <person name="Farre M."/>
            <person name="Narayan J."/>
            <person name="Slavov G."/>
            <person name="Romanov M.N."/>
            <person name="Borges R."/>
            <person name="Machado J.P."/>
            <person name="Khan I."/>
            <person name="Springer M.S."/>
            <person name="Gatesy J."/>
            <person name="Hoffmann F.G."/>
            <person name="Opazo J.C."/>
            <person name="Hastad O."/>
            <person name="Sawyer R.H."/>
            <person name="Kim H."/>
            <person name="Kim K.W."/>
            <person name="Kim H.J."/>
            <person name="Cho S."/>
            <person name="Li N."/>
            <person name="Huang Y."/>
            <person name="Bruford M.W."/>
            <person name="Zhan X."/>
            <person name="Dixon A."/>
            <person name="Bertelsen M.F."/>
            <person name="Derryberry E."/>
            <person name="Warren W."/>
            <person name="Wilson R.K."/>
            <person name="Li S."/>
            <person name="Ray D.A."/>
            <person name="Green R.E."/>
            <person name="O'Brien S.J."/>
            <person name="Griffin D."/>
            <person name="Johnson W.E."/>
            <person name="Haussler D."/>
            <person name="Ryder O.A."/>
            <person name="Willerslev E."/>
            <person name="Graves G.R."/>
            <person name="Alstrom P."/>
            <person name="Fjeldsa J."/>
            <person name="Mindell D.P."/>
            <person name="Edwards S.V."/>
            <person name="Braun E.L."/>
            <person name="Rahbek C."/>
            <person name="Burt D.W."/>
            <person name="Houde P."/>
            <person name="Zhang Y."/>
            <person name="Yang H."/>
            <person name="Wang J."/>
            <person name="Jarvis E.D."/>
            <person name="Gilbert M.T."/>
            <person name="Wang J."/>
        </authorList>
    </citation>
    <scope>NUCLEOTIDE SEQUENCE [LARGE SCALE GENOMIC DNA]</scope>
</reference>
<dbReference type="Pfam" id="PF13927">
    <property type="entry name" value="Ig_3"/>
    <property type="match status" value="1"/>
</dbReference>
<evidence type="ECO:0000313" key="6">
    <source>
        <dbReference type="EMBL" id="KFU87414.1"/>
    </source>
</evidence>
<dbReference type="InterPro" id="IPR013783">
    <property type="entry name" value="Ig-like_fold"/>
</dbReference>
<evidence type="ECO:0000256" key="4">
    <source>
        <dbReference type="SAM" id="MobiDB-lite"/>
    </source>
</evidence>
<dbReference type="InterPro" id="IPR003598">
    <property type="entry name" value="Ig_sub2"/>
</dbReference>
<feature type="region of interest" description="Disordered" evidence="4">
    <location>
        <begin position="494"/>
        <end position="516"/>
    </location>
</feature>
<feature type="non-terminal residue" evidence="6">
    <location>
        <position position="1"/>
    </location>
</feature>
<dbReference type="GO" id="GO:0005770">
    <property type="term" value="C:late endosome"/>
    <property type="evidence" value="ECO:0007669"/>
    <property type="project" value="TreeGrafter"/>
</dbReference>
<feature type="domain" description="Ig-like" evidence="5">
    <location>
        <begin position="99"/>
        <end position="177"/>
    </location>
</feature>
<dbReference type="Pfam" id="PF13895">
    <property type="entry name" value="Ig_2"/>
    <property type="match status" value="2"/>
</dbReference>
<dbReference type="EMBL" id="KN126197">
    <property type="protein sequence ID" value="KFU87414.1"/>
    <property type="molecule type" value="Genomic_DNA"/>
</dbReference>
<dbReference type="FunFam" id="2.60.40.10:FF:000921">
    <property type="entry name" value="sialoadhesin isoform X1"/>
    <property type="match status" value="1"/>
</dbReference>
<keyword evidence="7" id="KW-1185">Reference proteome</keyword>
<dbReference type="AlphaFoldDB" id="A0A093BC58"/>
<dbReference type="PROSITE" id="PS50835">
    <property type="entry name" value="IG_LIKE"/>
    <property type="match status" value="6"/>
</dbReference>
<dbReference type="InterPro" id="IPR003599">
    <property type="entry name" value="Ig_sub"/>
</dbReference>
<evidence type="ECO:0000259" key="5">
    <source>
        <dbReference type="PROSITE" id="PS50835"/>
    </source>
</evidence>
<dbReference type="SMART" id="SM00408">
    <property type="entry name" value="IGc2"/>
    <property type="match status" value="5"/>
</dbReference>
<keyword evidence="2" id="KW-0472">Membrane</keyword>
<feature type="domain" description="Ig-like" evidence="5">
    <location>
        <begin position="1"/>
        <end position="89"/>
    </location>
</feature>
<reference evidence="6 7" key="1">
    <citation type="submission" date="2013-08" db="EMBL/GenBank/DDBJ databases">
        <title>Genome evolution of avian class.</title>
        <authorList>
            <person name="Zhang G."/>
            <person name="Li C."/>
        </authorList>
    </citation>
    <scope>NUCLEOTIDE SEQUENCE [LARGE SCALE GENOMIC DNA]</scope>
    <source>
        <strain evidence="6">M959</strain>
    </source>
</reference>
<evidence type="ECO:0000256" key="3">
    <source>
        <dbReference type="ARBA" id="ARBA00023157"/>
    </source>
</evidence>
<protein>
    <submittedName>
        <fullName evidence="6">Sialoadhesin</fullName>
    </submittedName>
</protein>
<dbReference type="Gene3D" id="2.60.40.10">
    <property type="entry name" value="Immunoglobulins"/>
    <property type="match status" value="6"/>
</dbReference>
<feature type="domain" description="Ig-like" evidence="5">
    <location>
        <begin position="269"/>
        <end position="365"/>
    </location>
</feature>
<dbReference type="Pfam" id="PF07679">
    <property type="entry name" value="I-set"/>
    <property type="match status" value="1"/>
</dbReference>